<keyword evidence="2" id="KW-0489">Methyltransferase</keyword>
<reference evidence="3" key="1">
    <citation type="journal article" date="2019" name="Int. J. Syst. Evol. Microbiol.">
        <title>The Global Catalogue of Microorganisms (GCM) 10K type strain sequencing project: providing services to taxonomists for standard genome sequencing and annotation.</title>
        <authorList>
            <consortium name="The Broad Institute Genomics Platform"/>
            <consortium name="The Broad Institute Genome Sequencing Center for Infectious Disease"/>
            <person name="Wu L."/>
            <person name="Ma J."/>
        </authorList>
    </citation>
    <scope>NUCLEOTIDE SEQUENCE [LARGE SCALE GENOMIC DNA]</scope>
    <source>
        <strain evidence="3">CCUG 55074</strain>
    </source>
</reference>
<name>A0ABW3SXT3_9CAUL</name>
<protein>
    <submittedName>
        <fullName evidence="2">Class I SAM-dependent methyltransferase</fullName>
    </submittedName>
</protein>
<gene>
    <name evidence="2" type="ORF">ACFQ27_02225</name>
</gene>
<evidence type="ECO:0000313" key="2">
    <source>
        <dbReference type="EMBL" id="MFD1189381.1"/>
    </source>
</evidence>
<evidence type="ECO:0000313" key="3">
    <source>
        <dbReference type="Proteomes" id="UP001597216"/>
    </source>
</evidence>
<accession>A0ABW3SXT3</accession>
<keyword evidence="1" id="KW-0732">Signal</keyword>
<comment type="caution">
    <text evidence="2">The sequence shown here is derived from an EMBL/GenBank/DDBJ whole genome shotgun (WGS) entry which is preliminary data.</text>
</comment>
<keyword evidence="2" id="KW-0808">Transferase</keyword>
<dbReference type="GO" id="GO:0032259">
    <property type="term" value="P:methylation"/>
    <property type="evidence" value="ECO:0007669"/>
    <property type="project" value="UniProtKB-KW"/>
</dbReference>
<evidence type="ECO:0000256" key="1">
    <source>
        <dbReference type="SAM" id="SignalP"/>
    </source>
</evidence>
<dbReference type="SUPFAM" id="SSF53335">
    <property type="entry name" value="S-adenosyl-L-methionine-dependent methyltransferases"/>
    <property type="match status" value="1"/>
</dbReference>
<dbReference type="Gene3D" id="3.40.50.150">
    <property type="entry name" value="Vaccinia Virus protein VP39"/>
    <property type="match status" value="1"/>
</dbReference>
<dbReference type="GO" id="GO:0008168">
    <property type="term" value="F:methyltransferase activity"/>
    <property type="evidence" value="ECO:0007669"/>
    <property type="project" value="UniProtKB-KW"/>
</dbReference>
<organism evidence="2 3">
    <name type="scientific">Phenylobacterium conjunctum</name>
    <dbReference type="NCBI Taxonomy" id="1298959"/>
    <lineage>
        <taxon>Bacteria</taxon>
        <taxon>Pseudomonadati</taxon>
        <taxon>Pseudomonadota</taxon>
        <taxon>Alphaproteobacteria</taxon>
        <taxon>Caulobacterales</taxon>
        <taxon>Caulobacteraceae</taxon>
        <taxon>Phenylobacterium</taxon>
    </lineage>
</organism>
<dbReference type="PIRSF" id="PIRSF031679">
    <property type="entry name" value="Mtase_Alr7345_prd"/>
    <property type="match status" value="1"/>
</dbReference>
<dbReference type="InterPro" id="IPR016980">
    <property type="entry name" value="S-AdoMet-dep_MeTrfase_Alr7345"/>
</dbReference>
<feature type="chain" id="PRO_5046793635" evidence="1">
    <location>
        <begin position="23"/>
        <end position="251"/>
    </location>
</feature>
<keyword evidence="3" id="KW-1185">Reference proteome</keyword>
<feature type="signal peptide" evidence="1">
    <location>
        <begin position="1"/>
        <end position="22"/>
    </location>
</feature>
<dbReference type="EMBL" id="JBHTLQ010000003">
    <property type="protein sequence ID" value="MFD1189381.1"/>
    <property type="molecule type" value="Genomic_DNA"/>
</dbReference>
<dbReference type="InterPro" id="IPR029063">
    <property type="entry name" value="SAM-dependent_MTases_sf"/>
</dbReference>
<dbReference type="Proteomes" id="UP001597216">
    <property type="component" value="Unassembled WGS sequence"/>
</dbReference>
<proteinExistence type="predicted"/>
<sequence>MKRTLMLAAVAAFALGSASAAAAKPSAAIMAAVADKGRPTEDTGRDADRKPAEMLEFAGVKPGQTVADFLPGGGYFTRIFSKAVGPKGAVYAVISEAQAANKDKPPAVAALAADANYGNIKVVAANFQTLALPTPADVIWTSQNYHDLHLSRLSLDVAAVNKAVFNALKPGGYYIVLDHAAPAGTPIDSVNTAHRIDPAIVKSELEAAGFKLVGESKVLRNPKDDYTKNVFDPAVRGHTDQFIYKFQKPKS</sequence>
<dbReference type="RefSeq" id="WP_377352242.1">
    <property type="nucleotide sequence ID" value="NZ_JBHTLQ010000003.1"/>
</dbReference>
<dbReference type="CDD" id="cd02440">
    <property type="entry name" value="AdoMet_MTases"/>
    <property type="match status" value="1"/>
</dbReference>